<gene>
    <name evidence="2" type="ORF">J0695_05365</name>
</gene>
<dbReference type="AlphaFoldDB" id="A0A939F3U8"/>
<organism evidence="2 3">
    <name type="scientific">Streptomyces beijiangensis</name>
    <dbReference type="NCBI Taxonomy" id="163361"/>
    <lineage>
        <taxon>Bacteria</taxon>
        <taxon>Bacillati</taxon>
        <taxon>Actinomycetota</taxon>
        <taxon>Actinomycetes</taxon>
        <taxon>Kitasatosporales</taxon>
        <taxon>Streptomycetaceae</taxon>
        <taxon>Streptomyces</taxon>
    </lineage>
</organism>
<evidence type="ECO:0000313" key="2">
    <source>
        <dbReference type="EMBL" id="MBO0511239.1"/>
    </source>
</evidence>
<dbReference type="EMBL" id="JAFLRJ010000039">
    <property type="protein sequence ID" value="MBO0511239.1"/>
    <property type="molecule type" value="Genomic_DNA"/>
</dbReference>
<evidence type="ECO:0008006" key="4">
    <source>
        <dbReference type="Google" id="ProtNLM"/>
    </source>
</evidence>
<feature type="transmembrane region" description="Helical" evidence="1">
    <location>
        <begin position="82"/>
        <end position="99"/>
    </location>
</feature>
<feature type="transmembrane region" description="Helical" evidence="1">
    <location>
        <begin position="17"/>
        <end position="40"/>
    </location>
</feature>
<keyword evidence="1" id="KW-1133">Transmembrane helix</keyword>
<evidence type="ECO:0000256" key="1">
    <source>
        <dbReference type="SAM" id="Phobius"/>
    </source>
</evidence>
<protein>
    <recommendedName>
        <fullName evidence="4">Integral membrane protein</fullName>
    </recommendedName>
</protein>
<feature type="transmembrane region" description="Helical" evidence="1">
    <location>
        <begin position="52"/>
        <end position="70"/>
    </location>
</feature>
<reference evidence="2" key="1">
    <citation type="submission" date="2021-03" db="EMBL/GenBank/DDBJ databases">
        <title>Streptomyces poriferae sp. nov., a novel marine sponge-derived Actinobacteria species with anti-MRSA activity.</title>
        <authorList>
            <person name="Sandoval-Powers M."/>
            <person name="Kralova S."/>
            <person name="Nguyen G.-S."/>
            <person name="Fawwal D."/>
            <person name="Degnes K."/>
            <person name="Klinkenberg G."/>
            <person name="Sletta H."/>
            <person name="Wentzel A."/>
            <person name="Liles M.R."/>
        </authorList>
    </citation>
    <scope>NUCLEOTIDE SEQUENCE</scope>
    <source>
        <strain evidence="2">DSM 41794</strain>
    </source>
</reference>
<feature type="transmembrane region" description="Helical" evidence="1">
    <location>
        <begin position="105"/>
        <end position="125"/>
    </location>
</feature>
<accession>A0A939F3U8</accession>
<name>A0A939F3U8_9ACTN</name>
<keyword evidence="1" id="KW-0472">Membrane</keyword>
<evidence type="ECO:0000313" key="3">
    <source>
        <dbReference type="Proteomes" id="UP000664167"/>
    </source>
</evidence>
<comment type="caution">
    <text evidence="2">The sequence shown here is derived from an EMBL/GenBank/DDBJ whole genome shotgun (WGS) entry which is preliminary data.</text>
</comment>
<sequence length="140" mass="14107">MSSEQTSPTLAPRPARLAYAAALCALEGAALVVAGVYLLIRGAVGSDGTETGATAGVTLIVLALIPLIAARGLLRQKAWSRGPAIITQIIALPVAWTLLKSENGLIPAGIVLAVVAVTGLVLLINPATAKALGIRGPRDA</sequence>
<keyword evidence="3" id="KW-1185">Reference proteome</keyword>
<dbReference type="RefSeq" id="WP_206960665.1">
    <property type="nucleotide sequence ID" value="NZ_BAAAJJ010000001.1"/>
</dbReference>
<keyword evidence="1" id="KW-0812">Transmembrane</keyword>
<dbReference type="Proteomes" id="UP000664167">
    <property type="component" value="Unassembled WGS sequence"/>
</dbReference>
<proteinExistence type="predicted"/>